<keyword evidence="6" id="KW-0503">Monooxygenase</keyword>
<comment type="similarity">
    <text evidence="1">Belongs to the cytochrome P450 family.</text>
</comment>
<evidence type="ECO:0000256" key="3">
    <source>
        <dbReference type="ARBA" id="ARBA00022723"/>
    </source>
</evidence>
<evidence type="ECO:0000256" key="1">
    <source>
        <dbReference type="ARBA" id="ARBA00010617"/>
    </source>
</evidence>
<evidence type="ECO:0000313" key="7">
    <source>
        <dbReference type="EMBL" id="JAH05153.1"/>
    </source>
</evidence>
<keyword evidence="4" id="KW-0560">Oxidoreductase</keyword>
<dbReference type="SUPFAM" id="SSF48264">
    <property type="entry name" value="Cytochrome P450"/>
    <property type="match status" value="1"/>
</dbReference>
<evidence type="ECO:0000256" key="5">
    <source>
        <dbReference type="ARBA" id="ARBA00023004"/>
    </source>
</evidence>
<dbReference type="GO" id="GO:0005506">
    <property type="term" value="F:iron ion binding"/>
    <property type="evidence" value="ECO:0007669"/>
    <property type="project" value="InterPro"/>
</dbReference>
<organism evidence="7">
    <name type="scientific">Anguilla anguilla</name>
    <name type="common">European freshwater eel</name>
    <name type="synonym">Muraena anguilla</name>
    <dbReference type="NCBI Taxonomy" id="7936"/>
    <lineage>
        <taxon>Eukaryota</taxon>
        <taxon>Metazoa</taxon>
        <taxon>Chordata</taxon>
        <taxon>Craniata</taxon>
        <taxon>Vertebrata</taxon>
        <taxon>Euteleostomi</taxon>
        <taxon>Actinopterygii</taxon>
        <taxon>Neopterygii</taxon>
        <taxon>Teleostei</taxon>
        <taxon>Anguilliformes</taxon>
        <taxon>Anguillidae</taxon>
        <taxon>Anguilla</taxon>
    </lineage>
</organism>
<reference evidence="7" key="2">
    <citation type="journal article" date="2015" name="Fish Shellfish Immunol.">
        <title>Early steps in the European eel (Anguilla anguilla)-Vibrio vulnificus interaction in the gills: Role of the RtxA13 toxin.</title>
        <authorList>
            <person name="Callol A."/>
            <person name="Pajuelo D."/>
            <person name="Ebbesson L."/>
            <person name="Teles M."/>
            <person name="MacKenzie S."/>
            <person name="Amaro C."/>
        </authorList>
    </citation>
    <scope>NUCLEOTIDE SEQUENCE</scope>
</reference>
<dbReference type="InterPro" id="IPR002403">
    <property type="entry name" value="Cyt_P450_E_grp-IV"/>
</dbReference>
<proteinExistence type="inferred from homology"/>
<dbReference type="Gene3D" id="1.10.630.10">
    <property type="entry name" value="Cytochrome P450"/>
    <property type="match status" value="1"/>
</dbReference>
<name>A0A0E9PMS4_ANGAN</name>
<dbReference type="EMBL" id="GBXM01103424">
    <property type="protein sequence ID" value="JAH05153.1"/>
    <property type="molecule type" value="Transcribed_RNA"/>
</dbReference>
<dbReference type="GO" id="GO:0016705">
    <property type="term" value="F:oxidoreductase activity, acting on paired donors, with incorporation or reduction of molecular oxygen"/>
    <property type="evidence" value="ECO:0007669"/>
    <property type="project" value="InterPro"/>
</dbReference>
<keyword evidence="5" id="KW-0408">Iron</keyword>
<dbReference type="InterPro" id="IPR036396">
    <property type="entry name" value="Cyt_P450_sf"/>
</dbReference>
<accession>A0A0E9PMS4</accession>
<dbReference type="AlphaFoldDB" id="A0A0E9PMS4"/>
<sequence>MQMEYMDMVLNESLRLYPIAARLERVCKKTVEINGVTIPKGTVVMIPTYALHHDPDLWSDPELFKPERFSKETKTA</sequence>
<dbReference type="PANTHER" id="PTHR24302">
    <property type="entry name" value="CYTOCHROME P450 FAMILY 3"/>
    <property type="match status" value="1"/>
</dbReference>
<dbReference type="GO" id="GO:0020037">
    <property type="term" value="F:heme binding"/>
    <property type="evidence" value="ECO:0007669"/>
    <property type="project" value="InterPro"/>
</dbReference>
<evidence type="ECO:0000256" key="6">
    <source>
        <dbReference type="ARBA" id="ARBA00023033"/>
    </source>
</evidence>
<dbReference type="InterPro" id="IPR050705">
    <property type="entry name" value="Cytochrome_P450_3A"/>
</dbReference>
<dbReference type="InterPro" id="IPR001128">
    <property type="entry name" value="Cyt_P450"/>
</dbReference>
<keyword evidence="2" id="KW-0349">Heme</keyword>
<protein>
    <submittedName>
        <fullName evidence="7">Uncharacterized protein</fullName>
    </submittedName>
</protein>
<reference evidence="7" key="1">
    <citation type="submission" date="2014-11" db="EMBL/GenBank/DDBJ databases">
        <authorList>
            <person name="Amaro Gonzalez C."/>
        </authorList>
    </citation>
    <scope>NUCLEOTIDE SEQUENCE</scope>
</reference>
<dbReference type="PRINTS" id="PR00465">
    <property type="entry name" value="EP450IV"/>
</dbReference>
<dbReference type="Pfam" id="PF00067">
    <property type="entry name" value="p450"/>
    <property type="match status" value="1"/>
</dbReference>
<evidence type="ECO:0000256" key="2">
    <source>
        <dbReference type="ARBA" id="ARBA00022617"/>
    </source>
</evidence>
<dbReference type="PANTHER" id="PTHR24302:SF15">
    <property type="entry name" value="FATTY-ACID PEROXYGENASE"/>
    <property type="match status" value="1"/>
</dbReference>
<dbReference type="GO" id="GO:0008395">
    <property type="term" value="F:steroid hydroxylase activity"/>
    <property type="evidence" value="ECO:0007669"/>
    <property type="project" value="TreeGrafter"/>
</dbReference>
<keyword evidence="3" id="KW-0479">Metal-binding</keyword>
<evidence type="ECO:0000256" key="4">
    <source>
        <dbReference type="ARBA" id="ARBA00023002"/>
    </source>
</evidence>